<evidence type="ECO:0000256" key="1">
    <source>
        <dbReference type="PIRSR" id="PIRSR004789-50"/>
    </source>
</evidence>
<dbReference type="Proteomes" id="UP000033947">
    <property type="component" value="Unassembled WGS sequence"/>
</dbReference>
<comment type="caution">
    <text evidence="2">The sequence shown here is derived from an EMBL/GenBank/DDBJ whole genome shotgun (WGS) entry which is preliminary data.</text>
</comment>
<evidence type="ECO:0008006" key="4">
    <source>
        <dbReference type="Google" id="ProtNLM"/>
    </source>
</evidence>
<reference evidence="2 3" key="1">
    <citation type="journal article" date="2015" name="Nature">
        <title>rRNA introns, odd ribosomes, and small enigmatic genomes across a large radiation of phyla.</title>
        <authorList>
            <person name="Brown C.T."/>
            <person name="Hug L.A."/>
            <person name="Thomas B.C."/>
            <person name="Sharon I."/>
            <person name="Castelle C.J."/>
            <person name="Singh A."/>
            <person name="Wilkins M.J."/>
            <person name="Williams K.H."/>
            <person name="Banfield J.F."/>
        </authorList>
    </citation>
    <scope>NUCLEOTIDE SEQUENCE [LARGE SCALE GENOMIC DNA]</scope>
</reference>
<dbReference type="PIRSF" id="PIRSF004789">
    <property type="entry name" value="DR1281"/>
    <property type="match status" value="1"/>
</dbReference>
<organism evidence="2 3">
    <name type="scientific">candidate division WWE3 bacterium GW2011_GWC2_41_23</name>
    <dbReference type="NCBI Taxonomy" id="1619123"/>
    <lineage>
        <taxon>Bacteria</taxon>
        <taxon>Katanobacteria</taxon>
    </lineage>
</organism>
<name>A0A0G0VRJ4_UNCKA</name>
<proteinExistence type="predicted"/>
<dbReference type="InterPro" id="IPR005235">
    <property type="entry name" value="YmdB-like"/>
</dbReference>
<feature type="active site" description="Proton donor" evidence="1">
    <location>
        <position position="85"/>
    </location>
</feature>
<evidence type="ECO:0000313" key="3">
    <source>
        <dbReference type="Proteomes" id="UP000033947"/>
    </source>
</evidence>
<dbReference type="EMBL" id="LCBB01000002">
    <property type="protein sequence ID" value="KKS03504.1"/>
    <property type="molecule type" value="Genomic_DNA"/>
</dbReference>
<accession>A0A0G0VRJ4</accession>
<sequence>MVNIEYITFKLPNFKKIMKILCVGEIVASPGRKAVQAALPEIIKEHSVDFVFSNCENLVSGRGFTEEKIQDMQKAGVDFFTGGDHIFWQKESEDVIDSLPIIRPANYPEGTPGVGHKIVDLGGKGEVLIINLMGRTSFSTLHAYLEDPFSTADKILDLYKEKDLAAIIIDFHAEATSEKYALAHYLDGRVDIFVGSHTHVPTCDNMVLPKGSLYVTDVGMSGSIDSVLGVQTDIIINMFKTARNQRFDWEEHGRKAFRSVLFDTDKKETIRIDKLI</sequence>
<dbReference type="PANTHER" id="PTHR36303:SF1">
    <property type="entry name" value="2',3'-CYCLIC-NUCLEOTIDE 2'-PHOSPHODIESTERASE"/>
    <property type="match status" value="1"/>
</dbReference>
<evidence type="ECO:0000313" key="2">
    <source>
        <dbReference type="EMBL" id="KKS03504.1"/>
    </source>
</evidence>
<dbReference type="AlphaFoldDB" id="A0A0G0VRJ4"/>
<dbReference type="GO" id="GO:0004113">
    <property type="term" value="F:2',3'-cyclic-nucleotide 3'-phosphodiesterase activity"/>
    <property type="evidence" value="ECO:0007669"/>
    <property type="project" value="TreeGrafter"/>
</dbReference>
<dbReference type="SUPFAM" id="SSF56300">
    <property type="entry name" value="Metallo-dependent phosphatases"/>
    <property type="match status" value="1"/>
</dbReference>
<gene>
    <name evidence="2" type="ORF">UU55_C0002G0109</name>
</gene>
<dbReference type="InterPro" id="IPR029052">
    <property type="entry name" value="Metallo-depent_PP-like"/>
</dbReference>
<dbReference type="Gene3D" id="3.60.21.10">
    <property type="match status" value="1"/>
</dbReference>
<dbReference type="PANTHER" id="PTHR36303">
    <property type="entry name" value="2',3'-CYCLIC-NUCLEOTIDE 2'-PHOSPHODIESTERASE"/>
    <property type="match status" value="1"/>
</dbReference>
<protein>
    <recommendedName>
        <fullName evidence="4">Metallophosphoesterase</fullName>
    </recommendedName>
</protein>
<dbReference type="PATRIC" id="fig|1619123.3.peg.229"/>
<dbReference type="Pfam" id="PF13277">
    <property type="entry name" value="YmdB"/>
    <property type="match status" value="1"/>
</dbReference>